<dbReference type="Pfam" id="PF02816">
    <property type="entry name" value="Alpha_kinase"/>
    <property type="match status" value="1"/>
</dbReference>
<organism evidence="6 7">
    <name type="scientific">Mycena indigotica</name>
    <dbReference type="NCBI Taxonomy" id="2126181"/>
    <lineage>
        <taxon>Eukaryota</taxon>
        <taxon>Fungi</taxon>
        <taxon>Dikarya</taxon>
        <taxon>Basidiomycota</taxon>
        <taxon>Agaricomycotina</taxon>
        <taxon>Agaricomycetes</taxon>
        <taxon>Agaricomycetidae</taxon>
        <taxon>Agaricales</taxon>
        <taxon>Marasmiineae</taxon>
        <taxon>Mycenaceae</taxon>
        <taxon>Mycena</taxon>
    </lineage>
</organism>
<comment type="caution">
    <text evidence="6">The sequence shown here is derived from an EMBL/GenBank/DDBJ whole genome shotgun (WGS) entry which is preliminary data.</text>
</comment>
<evidence type="ECO:0000256" key="1">
    <source>
        <dbReference type="ARBA" id="ARBA00022527"/>
    </source>
</evidence>
<dbReference type="GO" id="GO:0005524">
    <property type="term" value="F:ATP binding"/>
    <property type="evidence" value="ECO:0007669"/>
    <property type="project" value="InterPro"/>
</dbReference>
<feature type="region of interest" description="Disordered" evidence="4">
    <location>
        <begin position="130"/>
        <end position="151"/>
    </location>
</feature>
<evidence type="ECO:0000256" key="4">
    <source>
        <dbReference type="SAM" id="MobiDB-lite"/>
    </source>
</evidence>
<gene>
    <name evidence="6" type="ORF">MIND_00504400</name>
</gene>
<keyword evidence="2" id="KW-0808">Transferase</keyword>
<feature type="compositionally biased region" description="Polar residues" evidence="4">
    <location>
        <begin position="352"/>
        <end position="361"/>
    </location>
</feature>
<keyword evidence="3 6" id="KW-0418">Kinase</keyword>
<evidence type="ECO:0000256" key="3">
    <source>
        <dbReference type="ARBA" id="ARBA00022777"/>
    </source>
</evidence>
<dbReference type="SMART" id="SM00811">
    <property type="entry name" value="Alpha_kinase"/>
    <property type="match status" value="1"/>
</dbReference>
<dbReference type="SUPFAM" id="SSF56112">
    <property type="entry name" value="Protein kinase-like (PK-like)"/>
    <property type="match status" value="1"/>
</dbReference>
<sequence>MSTSRPLIGIALSLPQHVYCDRAKFCIGSSTGKAGVHPPGTELYQLLLQRDGSKISVCAPCYDTLVAQDTTKRVSTVASSKPSQSQHSHGMPPPPAPHGRRVKGDAEIHQLVAAAQRHEKVKVRAIGTVAGTSGSSSRGPQIRHSTGGYNSNHSNYEAAQQANRKRALGTSTAILVSITIRLVHLAKTKSFQTFETCLKTIPEVVPVNITAASLLELAFKWIEQPYRDALTNLGFSETFPLFIDDVELQNAAGIPYKMDLDIPVIRHHFFKSAKDGSSLVFNNKATVPIVRLMLSQNWVTRYRNWTIDMEEEAFLVAEQTSGASKRKVAGSTKPARKRAKKQSETVAEPSSMMESQPIPSTSAAAAAMKSVSINTSRSVQQIPSSSAAIPNDIDGEFLSSHASRSRHSASAPVVIPTDLARALSLAKKTSATDAHLFVQIRTFRVGLKMVLLLPLDELTKAMSSSRLDRFATESEYTLSINFDHKSIGGFKAAFFGHISESPFTTSRLEICAKQAHDGKGANRKILSSEAQLKHLPDEISAHQWGNALLEATYGMMRSWRATKMCDDPHWRSKLRSPQLRFTEVGLAVEQGGGQHPKVFMVEERITGDFVKYIHNGSARLSASAQNDPVALFLSFTQHAQYILSDGMIFVSDYQGGLDNDGNILLTDPQIISDPKLGEIFAGGNVASAFYNFKNDHRCNSFCIDYGLAPLHDFVPIRARST</sequence>
<dbReference type="AlphaFoldDB" id="A0A8H6W8N3"/>
<evidence type="ECO:0000313" key="7">
    <source>
        <dbReference type="Proteomes" id="UP000636479"/>
    </source>
</evidence>
<feature type="compositionally biased region" description="Basic residues" evidence="4">
    <location>
        <begin position="325"/>
        <end position="340"/>
    </location>
</feature>
<feature type="region of interest" description="Disordered" evidence="4">
    <location>
        <begin position="73"/>
        <end position="102"/>
    </location>
</feature>
<feature type="region of interest" description="Disordered" evidence="4">
    <location>
        <begin position="325"/>
        <end position="361"/>
    </location>
</feature>
<dbReference type="Proteomes" id="UP000636479">
    <property type="component" value="Unassembled WGS sequence"/>
</dbReference>
<evidence type="ECO:0000259" key="5">
    <source>
        <dbReference type="PROSITE" id="PS51158"/>
    </source>
</evidence>
<dbReference type="InterPro" id="IPR011009">
    <property type="entry name" value="Kinase-like_dom_sf"/>
</dbReference>
<dbReference type="Gene3D" id="3.20.200.10">
    <property type="entry name" value="MHCK/EF2 kinase"/>
    <property type="match status" value="1"/>
</dbReference>
<dbReference type="EMBL" id="JACAZF010000004">
    <property type="protein sequence ID" value="KAF7307111.1"/>
    <property type="molecule type" value="Genomic_DNA"/>
</dbReference>
<dbReference type="GO" id="GO:0004674">
    <property type="term" value="F:protein serine/threonine kinase activity"/>
    <property type="evidence" value="ECO:0007669"/>
    <property type="project" value="UniProtKB-KW"/>
</dbReference>
<feature type="domain" description="Alpha-type protein kinase" evidence="5">
    <location>
        <begin position="454"/>
        <end position="710"/>
    </location>
</feature>
<accession>A0A8H6W8N3</accession>
<dbReference type="InterPro" id="IPR004166">
    <property type="entry name" value="a-kinase_dom"/>
</dbReference>
<proteinExistence type="predicted"/>
<evidence type="ECO:0000256" key="2">
    <source>
        <dbReference type="ARBA" id="ARBA00022679"/>
    </source>
</evidence>
<name>A0A8H6W8N3_9AGAR</name>
<dbReference type="PROSITE" id="PS51158">
    <property type="entry name" value="ALPHA_KINASE"/>
    <property type="match status" value="1"/>
</dbReference>
<reference evidence="6" key="1">
    <citation type="submission" date="2020-05" db="EMBL/GenBank/DDBJ databases">
        <title>Mycena genomes resolve the evolution of fungal bioluminescence.</title>
        <authorList>
            <person name="Tsai I.J."/>
        </authorList>
    </citation>
    <scope>NUCLEOTIDE SEQUENCE</scope>
    <source>
        <strain evidence="6">171206Taipei</strain>
    </source>
</reference>
<keyword evidence="1" id="KW-0723">Serine/threonine-protein kinase</keyword>
<keyword evidence="7" id="KW-1185">Reference proteome</keyword>
<dbReference type="GeneID" id="59344354"/>
<evidence type="ECO:0000313" key="6">
    <source>
        <dbReference type="EMBL" id="KAF7307111.1"/>
    </source>
</evidence>
<feature type="compositionally biased region" description="Polar residues" evidence="4">
    <location>
        <begin position="73"/>
        <end position="88"/>
    </location>
</feature>
<dbReference type="RefSeq" id="XP_037222130.1">
    <property type="nucleotide sequence ID" value="XM_037361838.1"/>
</dbReference>
<dbReference type="OrthoDB" id="2658733at2759"/>
<protein>
    <submittedName>
        <fullName evidence="6">Alpha-type protein kinase domain-containing protein</fullName>
    </submittedName>
</protein>